<dbReference type="EC" id="3.5.4.26" evidence="12"/>
<dbReference type="Pfam" id="PF00383">
    <property type="entry name" value="dCMP_cyt_deam_1"/>
    <property type="match status" value="1"/>
</dbReference>
<dbReference type="InterPro" id="IPR016192">
    <property type="entry name" value="APOBEC/CMP_deaminase_Zn-bd"/>
</dbReference>
<evidence type="ECO:0000256" key="12">
    <source>
        <dbReference type="PIRNR" id="PIRNR006769"/>
    </source>
</evidence>
<keyword evidence="15" id="KW-1185">Reference proteome</keyword>
<name>A0ABM5NEN7_LIBAS</name>
<dbReference type="Gene3D" id="3.40.430.10">
    <property type="entry name" value="Dihydrofolate Reductase, subunit A"/>
    <property type="match status" value="1"/>
</dbReference>
<keyword evidence="10 12" id="KW-0560">Oxidoreductase</keyword>
<dbReference type="PROSITE" id="PS00903">
    <property type="entry name" value="CYT_DCMP_DEAMINASES_1"/>
    <property type="match status" value="1"/>
</dbReference>
<gene>
    <name evidence="14" type="ORF">WSI_01080</name>
</gene>
<dbReference type="InterPro" id="IPR050765">
    <property type="entry name" value="Riboflavin_Biosynth_HTPR"/>
</dbReference>
<evidence type="ECO:0000256" key="10">
    <source>
        <dbReference type="ARBA" id="ARBA00023002"/>
    </source>
</evidence>
<dbReference type="Pfam" id="PF01872">
    <property type="entry name" value="RibD_C"/>
    <property type="match status" value="1"/>
</dbReference>
<dbReference type="RefSeq" id="WP_012778567.1">
    <property type="nucleotide sequence ID" value="NC_020549.1"/>
</dbReference>
<comment type="pathway">
    <text evidence="2 12">Cofactor biosynthesis; riboflavin biosynthesis; 5-amino-6-(D-ribitylamino)uracil from GTP: step 2/4.</text>
</comment>
<keyword evidence="9 12" id="KW-0521">NADP</keyword>
<comment type="catalytic activity">
    <reaction evidence="12">
        <text>2,5-diamino-6-hydroxy-4-(5-phosphoribosylamino)-pyrimidine + H2O + H(+) = 5-amino-6-(5-phospho-D-ribosylamino)uracil + NH4(+)</text>
        <dbReference type="Rhea" id="RHEA:21868"/>
        <dbReference type="ChEBI" id="CHEBI:15377"/>
        <dbReference type="ChEBI" id="CHEBI:15378"/>
        <dbReference type="ChEBI" id="CHEBI:28938"/>
        <dbReference type="ChEBI" id="CHEBI:58453"/>
        <dbReference type="ChEBI" id="CHEBI:58614"/>
        <dbReference type="EC" id="3.5.4.26"/>
    </reaction>
</comment>
<dbReference type="CDD" id="cd01284">
    <property type="entry name" value="Riboflavin_deaminase-reductase"/>
    <property type="match status" value="1"/>
</dbReference>
<dbReference type="InterPro" id="IPR024072">
    <property type="entry name" value="DHFR-like_dom_sf"/>
</dbReference>
<dbReference type="InterPro" id="IPR002125">
    <property type="entry name" value="CMP_dCMP_dom"/>
</dbReference>
<evidence type="ECO:0000313" key="15">
    <source>
        <dbReference type="Proteomes" id="UP000011820"/>
    </source>
</evidence>
<keyword evidence="8 12" id="KW-0862">Zinc</keyword>
<evidence type="ECO:0000256" key="1">
    <source>
        <dbReference type="ARBA" id="ARBA00002151"/>
    </source>
</evidence>
<evidence type="ECO:0000256" key="11">
    <source>
        <dbReference type="ARBA" id="ARBA00023268"/>
    </source>
</evidence>
<comment type="similarity">
    <text evidence="5 12">In the C-terminal section; belongs to the HTP reductase family.</text>
</comment>
<evidence type="ECO:0000256" key="6">
    <source>
        <dbReference type="ARBA" id="ARBA00022619"/>
    </source>
</evidence>
<dbReference type="Proteomes" id="UP000011820">
    <property type="component" value="Chromosome"/>
</dbReference>
<evidence type="ECO:0000256" key="4">
    <source>
        <dbReference type="ARBA" id="ARBA00005259"/>
    </source>
</evidence>
<dbReference type="SUPFAM" id="SSF53597">
    <property type="entry name" value="Dihydrofolate reductase-like"/>
    <property type="match status" value="1"/>
</dbReference>
<comment type="similarity">
    <text evidence="4 12">In the N-terminal section; belongs to the cytidine and deoxycytidylate deaminase family.</text>
</comment>
<organism evidence="14 15">
    <name type="scientific">Candidatus Liberibacter asiaticus str. gxpsy</name>
    <dbReference type="NCBI Taxonomy" id="1174529"/>
    <lineage>
        <taxon>Bacteria</taxon>
        <taxon>Pseudomonadati</taxon>
        <taxon>Pseudomonadota</taxon>
        <taxon>Alphaproteobacteria</taxon>
        <taxon>Hyphomicrobiales</taxon>
        <taxon>Rhizobiaceae</taxon>
        <taxon>Liberibacter</taxon>
    </lineage>
</organism>
<comment type="function">
    <text evidence="1 12">Converts 2,5-diamino-6-(ribosylamino)-4(3h)-pyrimidinone 5'-phosphate into 5-amino-6-(ribosylamino)-2,4(1h,3h)-pyrimidinedione 5'-phosphate.</text>
</comment>
<dbReference type="PANTHER" id="PTHR38011">
    <property type="entry name" value="DIHYDROFOLATE REDUCTASE FAMILY PROTEIN (AFU_ORTHOLOGUE AFUA_8G06820)"/>
    <property type="match status" value="1"/>
</dbReference>
<comment type="catalytic activity">
    <reaction evidence="12">
        <text>5-amino-6-(5-phospho-D-ribitylamino)uracil + NADP(+) = 5-amino-6-(5-phospho-D-ribosylamino)uracil + NADPH + H(+)</text>
        <dbReference type="Rhea" id="RHEA:17845"/>
        <dbReference type="ChEBI" id="CHEBI:15378"/>
        <dbReference type="ChEBI" id="CHEBI:57783"/>
        <dbReference type="ChEBI" id="CHEBI:58349"/>
        <dbReference type="ChEBI" id="CHEBI:58421"/>
        <dbReference type="ChEBI" id="CHEBI:58453"/>
        <dbReference type="EC" id="1.1.1.193"/>
    </reaction>
</comment>
<evidence type="ECO:0000256" key="8">
    <source>
        <dbReference type="ARBA" id="ARBA00022833"/>
    </source>
</evidence>
<dbReference type="PROSITE" id="PS51747">
    <property type="entry name" value="CYT_DCMP_DEAMINASES_2"/>
    <property type="match status" value="1"/>
</dbReference>
<accession>A0ABM5NEN7</accession>
<dbReference type="Gene3D" id="3.40.140.10">
    <property type="entry name" value="Cytidine Deaminase, domain 2"/>
    <property type="match status" value="1"/>
</dbReference>
<keyword evidence="11" id="KW-0511">Multifunctional enzyme</keyword>
<evidence type="ECO:0000313" key="14">
    <source>
        <dbReference type="EMBL" id="AGH16588.1"/>
    </source>
</evidence>
<evidence type="ECO:0000256" key="2">
    <source>
        <dbReference type="ARBA" id="ARBA00004882"/>
    </source>
</evidence>
<comment type="cofactor">
    <cofactor evidence="12">
        <name>Zn(2+)</name>
        <dbReference type="ChEBI" id="CHEBI:29105"/>
    </cofactor>
    <text evidence="12">Binds 1 zinc ion.</text>
</comment>
<dbReference type="InterPro" id="IPR004794">
    <property type="entry name" value="Eubact_RibD"/>
</dbReference>
<dbReference type="GeneID" id="93076588"/>
<keyword evidence="12" id="KW-0378">Hydrolase</keyword>
<evidence type="ECO:0000256" key="5">
    <source>
        <dbReference type="ARBA" id="ARBA00007417"/>
    </source>
</evidence>
<dbReference type="InterPro" id="IPR002734">
    <property type="entry name" value="RibDG_C"/>
</dbReference>
<dbReference type="NCBIfam" id="TIGR00326">
    <property type="entry name" value="eubact_ribD"/>
    <property type="match status" value="1"/>
</dbReference>
<dbReference type="PANTHER" id="PTHR38011:SF7">
    <property type="entry name" value="2,5-DIAMINO-6-RIBOSYLAMINO-4(3H)-PYRIMIDINONE 5'-PHOSPHATE REDUCTASE"/>
    <property type="match status" value="1"/>
</dbReference>
<feature type="domain" description="CMP/dCMP-type deaminase" evidence="13">
    <location>
        <begin position="5"/>
        <end position="127"/>
    </location>
</feature>
<evidence type="ECO:0000256" key="9">
    <source>
        <dbReference type="ARBA" id="ARBA00022857"/>
    </source>
</evidence>
<evidence type="ECO:0000256" key="7">
    <source>
        <dbReference type="ARBA" id="ARBA00022723"/>
    </source>
</evidence>
<dbReference type="SUPFAM" id="SSF53927">
    <property type="entry name" value="Cytidine deaminase-like"/>
    <property type="match status" value="1"/>
</dbReference>
<proteinExistence type="inferred from homology"/>
<evidence type="ECO:0000259" key="13">
    <source>
        <dbReference type="PROSITE" id="PS51747"/>
    </source>
</evidence>
<protein>
    <recommendedName>
        <fullName evidence="12">Riboflavin biosynthesis protein RibD</fullName>
    </recommendedName>
    <domain>
        <recommendedName>
            <fullName evidence="12">Diaminohydroxyphosphoribosylaminopyrimidine deaminase</fullName>
            <shortName evidence="12">DRAP deaminase</shortName>
            <ecNumber evidence="12">3.5.4.26</ecNumber>
        </recommendedName>
        <alternativeName>
            <fullName evidence="12">Riboflavin-specific deaminase</fullName>
        </alternativeName>
    </domain>
    <domain>
        <recommendedName>
            <fullName evidence="12">5-amino-6-(5-phosphoribosylamino)uracil reductase</fullName>
            <ecNumber evidence="12">1.1.1.193</ecNumber>
        </recommendedName>
        <alternativeName>
            <fullName evidence="12">HTP reductase</fullName>
        </alternativeName>
    </domain>
</protein>
<dbReference type="InterPro" id="IPR016193">
    <property type="entry name" value="Cytidine_deaminase-like"/>
</dbReference>
<dbReference type="EC" id="1.1.1.193" evidence="12"/>
<keyword evidence="7 12" id="KW-0479">Metal-binding</keyword>
<dbReference type="PIRSF" id="PIRSF006769">
    <property type="entry name" value="RibD"/>
    <property type="match status" value="1"/>
</dbReference>
<comment type="pathway">
    <text evidence="3 12">Cofactor biosynthesis; riboflavin biosynthesis; 5-amino-6-(D-ribitylamino)uracil from GTP: step 3/4.</text>
</comment>
<dbReference type="EMBL" id="CP004005">
    <property type="protein sequence ID" value="AGH16588.1"/>
    <property type="molecule type" value="Genomic_DNA"/>
</dbReference>
<keyword evidence="6 12" id="KW-0686">Riboflavin biosynthesis</keyword>
<sequence length="364" mass="39825">MPVSSFDARFMSAALRFSRWHVGLTSTNPSVACLIVKDGIVIGRGVTAYGGCPHAEVQALEEAGEEARGATAYVTLEPCSHYGRSPPCAQFIIECGIRRVVVCVDDPDVRVSGRGLQWLSQKGIIVDRMMESEGKIFLHAYLTRQVEKRSHITLKIAVSQDNMIGMAGCGSVPITGFISKNQVHLLRAQSDAILVGIGTVLADDPELTCRLNGLQEHSPMRIILDPHFKLSLDSKIIKTALLAPVIIVTENDDPVLALAFRKKNINIIYCDCRDLKKLLTILVGRGVTSLLVEGGAAVAHSFINSRLVDSIILYRSQIVIGEGGIPSPLEEGYLEKNFMCVRRDYFGSDVCLEYIGKNLCLQEL</sequence>
<reference evidence="14 15" key="1">
    <citation type="journal article" date="2013" name="Genome Announc.">
        <title>Complete Genome Sequence of a Chinese Strain of 'Candidatus Liberibacter asiaticus'.</title>
        <authorList>
            <person name="Lin H."/>
            <person name="Han C.S."/>
            <person name="Liu B."/>
            <person name="Lou B."/>
            <person name="Bai X."/>
            <person name="Deng C."/>
            <person name="Civerolo E.L."/>
            <person name="Gupta G."/>
        </authorList>
    </citation>
    <scope>NUCLEOTIDE SEQUENCE [LARGE SCALE GENOMIC DNA]</scope>
    <source>
        <strain evidence="15">gxpsy</strain>
    </source>
</reference>
<evidence type="ECO:0000256" key="3">
    <source>
        <dbReference type="ARBA" id="ARBA00004910"/>
    </source>
</evidence>